<feature type="compositionally biased region" description="Basic and acidic residues" evidence="1">
    <location>
        <begin position="473"/>
        <end position="504"/>
    </location>
</feature>
<dbReference type="EMBL" id="JAUJYO010000018">
    <property type="protein sequence ID" value="KAK1290417.1"/>
    <property type="molecule type" value="Genomic_DNA"/>
</dbReference>
<reference evidence="3" key="2">
    <citation type="submission" date="2023-06" db="EMBL/GenBank/DDBJ databases">
        <authorList>
            <person name="Ma L."/>
            <person name="Liu K.-W."/>
            <person name="Li Z."/>
            <person name="Hsiao Y.-Y."/>
            <person name="Qi Y."/>
            <person name="Fu T."/>
            <person name="Tang G."/>
            <person name="Zhang D."/>
            <person name="Sun W.-H."/>
            <person name="Liu D.-K."/>
            <person name="Li Y."/>
            <person name="Chen G.-Z."/>
            <person name="Liu X.-D."/>
            <person name="Liao X.-Y."/>
            <person name="Jiang Y.-T."/>
            <person name="Yu X."/>
            <person name="Hao Y."/>
            <person name="Huang J."/>
            <person name="Zhao X.-W."/>
            <person name="Ke S."/>
            <person name="Chen Y.-Y."/>
            <person name="Wu W.-L."/>
            <person name="Hsu J.-L."/>
            <person name="Lin Y.-F."/>
            <person name="Huang M.-D."/>
            <person name="Li C.-Y."/>
            <person name="Huang L."/>
            <person name="Wang Z.-W."/>
            <person name="Zhao X."/>
            <person name="Zhong W.-Y."/>
            <person name="Peng D.-H."/>
            <person name="Ahmad S."/>
            <person name="Lan S."/>
            <person name="Zhang J.-S."/>
            <person name="Tsai W.-C."/>
            <person name="Van De Peer Y."/>
            <person name="Liu Z.-J."/>
        </authorList>
    </citation>
    <scope>NUCLEOTIDE SEQUENCE</scope>
    <source>
        <strain evidence="3">CP</strain>
        <tissue evidence="3">Leaves</tissue>
    </source>
</reference>
<reference evidence="3" key="1">
    <citation type="journal article" date="2023" name="Nat. Commun.">
        <title>Diploid and tetraploid genomes of Acorus and the evolution of monocots.</title>
        <authorList>
            <person name="Ma L."/>
            <person name="Liu K.W."/>
            <person name="Li Z."/>
            <person name="Hsiao Y.Y."/>
            <person name="Qi Y."/>
            <person name="Fu T."/>
            <person name="Tang G.D."/>
            <person name="Zhang D."/>
            <person name="Sun W.H."/>
            <person name="Liu D.K."/>
            <person name="Li Y."/>
            <person name="Chen G.Z."/>
            <person name="Liu X.D."/>
            <person name="Liao X.Y."/>
            <person name="Jiang Y.T."/>
            <person name="Yu X."/>
            <person name="Hao Y."/>
            <person name="Huang J."/>
            <person name="Zhao X.W."/>
            <person name="Ke S."/>
            <person name="Chen Y.Y."/>
            <person name="Wu W.L."/>
            <person name="Hsu J.L."/>
            <person name="Lin Y.F."/>
            <person name="Huang M.D."/>
            <person name="Li C.Y."/>
            <person name="Huang L."/>
            <person name="Wang Z.W."/>
            <person name="Zhao X."/>
            <person name="Zhong W.Y."/>
            <person name="Peng D.H."/>
            <person name="Ahmad S."/>
            <person name="Lan S."/>
            <person name="Zhang J.S."/>
            <person name="Tsai W.C."/>
            <person name="Van de Peer Y."/>
            <person name="Liu Z.J."/>
        </authorList>
    </citation>
    <scope>NUCLEOTIDE SEQUENCE</scope>
    <source>
        <strain evidence="3">CP</strain>
    </source>
</reference>
<dbReference type="AlphaFoldDB" id="A0AAV9CNV9"/>
<feature type="domain" description="DUF3741" evidence="2">
    <location>
        <begin position="269"/>
        <end position="292"/>
    </location>
</feature>
<evidence type="ECO:0000313" key="3">
    <source>
        <dbReference type="EMBL" id="KAK1290417.1"/>
    </source>
</evidence>
<name>A0AAV9CNV9_ACOCL</name>
<gene>
    <name evidence="3" type="ORF">QJS10_CPB18g01161</name>
</gene>
<protein>
    <recommendedName>
        <fullName evidence="2">DUF3741 domain-containing protein</fullName>
    </recommendedName>
</protein>
<dbReference type="Pfam" id="PF14383">
    <property type="entry name" value="VARLMGL"/>
    <property type="match status" value="1"/>
</dbReference>
<feature type="region of interest" description="Disordered" evidence="1">
    <location>
        <begin position="33"/>
        <end position="76"/>
    </location>
</feature>
<accession>A0AAV9CNV9</accession>
<feature type="region of interest" description="Disordered" evidence="1">
    <location>
        <begin position="293"/>
        <end position="313"/>
    </location>
</feature>
<keyword evidence="4" id="KW-1185">Reference proteome</keyword>
<evidence type="ECO:0000259" key="2">
    <source>
        <dbReference type="Pfam" id="PF14383"/>
    </source>
</evidence>
<feature type="compositionally biased region" description="Low complexity" evidence="1">
    <location>
        <begin position="34"/>
        <end position="51"/>
    </location>
</feature>
<proteinExistence type="predicted"/>
<dbReference type="PANTHER" id="PTHR34282:SF2">
    <property type="entry name" value="DUF3741 DOMAIN-CONTAINING PROTEIN"/>
    <property type="match status" value="1"/>
</dbReference>
<organism evidence="3 4">
    <name type="scientific">Acorus calamus</name>
    <name type="common">Sweet flag</name>
    <dbReference type="NCBI Taxonomy" id="4465"/>
    <lineage>
        <taxon>Eukaryota</taxon>
        <taxon>Viridiplantae</taxon>
        <taxon>Streptophyta</taxon>
        <taxon>Embryophyta</taxon>
        <taxon>Tracheophyta</taxon>
        <taxon>Spermatophyta</taxon>
        <taxon>Magnoliopsida</taxon>
        <taxon>Liliopsida</taxon>
        <taxon>Acoraceae</taxon>
        <taxon>Acorus</taxon>
    </lineage>
</organism>
<evidence type="ECO:0000313" key="4">
    <source>
        <dbReference type="Proteomes" id="UP001180020"/>
    </source>
</evidence>
<dbReference type="PANTHER" id="PTHR34282">
    <property type="entry name" value="OS01G0228800 PROTEIN-RELATED"/>
    <property type="match status" value="1"/>
</dbReference>
<sequence length="826" mass="93514">MHSDNLRSVVYRSLKKTLRVACEDPNDIVDYEMMRSSKNPSSSSSASSVMEHSMDRRRRAKLKKAEEEMGSRGRSSCQLLEVSKGAQKLNDMIGSWSGRSRFDGKSKEIATDLLRGALDLQESLVMLGRLQEASNFMALTKQRQSSLEFAFMEDHGVYEEDEFSSRKFGSNRFESKSCHHVFEPPRVSTDGSSSNRIEELKKVIRDSLYEQNLLSVSSDEEESSSGRWRFDPFMDVQSVSSSHSLMAPSDRGNDGAFHDKRVFDLVISQRKKVKEPNLIAKLMGLESDMPSGTISTSINQLDSKKRSNQPRSIFDITVPKPRKPQLVEQRIADPGKKTLNEILETMRLKGLLKADQVEEEDIKLQPRLLDDHSSLKSNGCRPIDDEMPPIVIIKPLHFPSFDKEAIQRTSPSLDVVSVQKEPQNAKLVRKEVVFENESILKKLEAPKVAQDVQSKEKPLPKTRPSTTLKSKKKEVAKASKKSEEKRKPQLERRKLSDTRDRERLPTVSVTPKMKPRRVDTKRESVKIDIAPQKSTSQQCKPTRPVAHNTLDPVKKNQINKANPIIESAVTKSNSDKSRSKRFGNNINQSLKKNCTSTNELTFVDDRIAKQTEQPPENEFKDQEIVVQSPAHGATQTTNQGLVTESKHLINMQTIQTTVKKPNKPRDSLKLLLLSSPSFISCAEGLFNLDRHQSIDIPTIDSQEFITSNARLYLDCANEIITRKRHWMEQLIHPTLHRASLDQVVEEASSGIKRLKSYSETGKDVVSRDGLYIMLERDLRCNDMLTNGVWDFGWMKGVTLEEGDQAVSEIGEIVLVGLIEELVMEFS</sequence>
<evidence type="ECO:0000256" key="1">
    <source>
        <dbReference type="SAM" id="MobiDB-lite"/>
    </source>
</evidence>
<dbReference type="InterPro" id="IPR032795">
    <property type="entry name" value="DUF3741-assoc"/>
</dbReference>
<feature type="region of interest" description="Disordered" evidence="1">
    <location>
        <begin position="570"/>
        <end position="590"/>
    </location>
</feature>
<feature type="region of interest" description="Disordered" evidence="1">
    <location>
        <begin position="448"/>
        <end position="507"/>
    </location>
</feature>
<comment type="caution">
    <text evidence="3">The sequence shown here is derived from an EMBL/GenBank/DDBJ whole genome shotgun (WGS) entry which is preliminary data.</text>
</comment>
<dbReference type="Proteomes" id="UP001180020">
    <property type="component" value="Unassembled WGS sequence"/>
</dbReference>